<evidence type="ECO:0000256" key="1">
    <source>
        <dbReference type="ARBA" id="ARBA00000085"/>
    </source>
</evidence>
<dbReference type="EC" id="2.7.13.3" evidence="2"/>
<dbReference type="InterPro" id="IPR003594">
    <property type="entry name" value="HATPase_dom"/>
</dbReference>
<dbReference type="PANTHER" id="PTHR24421:SF10">
    <property type="entry name" value="NITRATE_NITRITE SENSOR PROTEIN NARQ"/>
    <property type="match status" value="1"/>
</dbReference>
<proteinExistence type="predicted"/>
<dbReference type="InterPro" id="IPR036890">
    <property type="entry name" value="HATPase_C_sf"/>
</dbReference>
<dbReference type="Gene3D" id="3.30.565.10">
    <property type="entry name" value="Histidine kinase-like ATPase, C-terminal domain"/>
    <property type="match status" value="1"/>
</dbReference>
<dbReference type="SUPFAM" id="SSF55874">
    <property type="entry name" value="ATPase domain of HSP90 chaperone/DNA topoisomerase II/histidine kinase"/>
    <property type="match status" value="1"/>
</dbReference>
<dbReference type="Pfam" id="PF13424">
    <property type="entry name" value="TPR_12"/>
    <property type="match status" value="1"/>
</dbReference>
<keyword evidence="7" id="KW-0472">Membrane</keyword>
<dbReference type="RefSeq" id="WP_123215663.1">
    <property type="nucleotide sequence ID" value="NZ_RJTM01000062.1"/>
</dbReference>
<gene>
    <name evidence="10" type="ORF">ED312_08930</name>
</gene>
<keyword evidence="3" id="KW-0808">Transferase</keyword>
<feature type="domain" description="Histidine kinase/HSP90-like ATPase" evidence="9">
    <location>
        <begin position="469"/>
        <end position="549"/>
    </location>
</feature>
<comment type="caution">
    <text evidence="10">The sequence shown here is derived from an EMBL/GenBank/DDBJ whole genome shotgun (WGS) entry which is preliminary data.</text>
</comment>
<dbReference type="PANTHER" id="PTHR24421">
    <property type="entry name" value="NITRATE/NITRITE SENSOR PROTEIN NARX-RELATED"/>
    <property type="match status" value="1"/>
</dbReference>
<dbReference type="CDD" id="cd16917">
    <property type="entry name" value="HATPase_UhpB-NarQ-NarX-like"/>
    <property type="match status" value="1"/>
</dbReference>
<dbReference type="SUPFAM" id="SSF48452">
    <property type="entry name" value="TPR-like"/>
    <property type="match status" value="1"/>
</dbReference>
<dbReference type="Gene3D" id="1.25.40.10">
    <property type="entry name" value="Tetratricopeptide repeat domain"/>
    <property type="match status" value="1"/>
</dbReference>
<keyword evidence="4 10" id="KW-0418">Kinase</keyword>
<feature type="chain" id="PRO_5018109207" description="histidine kinase" evidence="8">
    <location>
        <begin position="26"/>
        <end position="552"/>
    </location>
</feature>
<sequence length="552" mass="64116">MKLFKNSFPFLFIFLLCFCTQNSYAIQQPADSLLYYYPIINQPTNHTDLSDAFTYFEKKRKESLREKDTLNAIFYARYVAEVQNKLGFLYESEVTTIEALKLLDLAGGKDTLIEPRIGLYNHLGMLCRQRHDYDKALYYYNNSLNIAITEEHRYAVWNNMANVYKDQRKYDKAIVELEKVYGYAIQSKNDIILSRSLNNLGVVQAKLGLSEGLSNMEKALALRKKINYIPGIITSYTHLIDYYLDNGRREKAAALAEEARKVAYSSNNPKWRSHVLSRIIDLKEDPDVLAFKKYTDSVSNADLMQRNKYISAKYNFEAQERRARESELQRVKERSRRIVFQFVLLFIILISFLVYRYLRIRQKRKILQEVSASEARISRKMHDEIANDMYRVMTNLQTRHQLSGEILDDLDDIYSRTRDISREIQTPESGKDYADILKGLLLQFRTEKVNIILNGLSGISWDSVKEDKKRMLYKILQELMVNMRKHSEASVVLLQFRRSGKNVLVEYKDNGKGCDLGKGSGLTNAETRMKLVGGTISFVSEPGEGFRAKIII</sequence>
<keyword evidence="11" id="KW-1185">Reference proteome</keyword>
<dbReference type="SMART" id="SM00028">
    <property type="entry name" value="TPR"/>
    <property type="match status" value="3"/>
</dbReference>
<evidence type="ECO:0000256" key="4">
    <source>
        <dbReference type="ARBA" id="ARBA00022777"/>
    </source>
</evidence>
<dbReference type="PROSITE" id="PS50005">
    <property type="entry name" value="TPR"/>
    <property type="match status" value="1"/>
</dbReference>
<evidence type="ECO:0000256" key="2">
    <source>
        <dbReference type="ARBA" id="ARBA00012438"/>
    </source>
</evidence>
<name>A0A3N0EK22_SINP1</name>
<evidence type="ECO:0000256" key="6">
    <source>
        <dbReference type="PROSITE-ProRule" id="PRU00339"/>
    </source>
</evidence>
<dbReference type="OrthoDB" id="943406at2"/>
<organism evidence="10 11">
    <name type="scientific">Sinomicrobium pectinilyticum</name>
    <dbReference type="NCBI Taxonomy" id="1084421"/>
    <lineage>
        <taxon>Bacteria</taxon>
        <taxon>Pseudomonadati</taxon>
        <taxon>Bacteroidota</taxon>
        <taxon>Flavobacteriia</taxon>
        <taxon>Flavobacteriales</taxon>
        <taxon>Flavobacteriaceae</taxon>
        <taxon>Sinomicrobium</taxon>
    </lineage>
</organism>
<keyword evidence="7" id="KW-0812">Transmembrane</keyword>
<dbReference type="GO" id="GO:0000160">
    <property type="term" value="P:phosphorelay signal transduction system"/>
    <property type="evidence" value="ECO:0007669"/>
    <property type="project" value="UniProtKB-KW"/>
</dbReference>
<evidence type="ECO:0000256" key="7">
    <source>
        <dbReference type="SAM" id="Phobius"/>
    </source>
</evidence>
<dbReference type="Pfam" id="PF02518">
    <property type="entry name" value="HATPase_c"/>
    <property type="match status" value="1"/>
</dbReference>
<evidence type="ECO:0000256" key="5">
    <source>
        <dbReference type="ARBA" id="ARBA00023012"/>
    </source>
</evidence>
<comment type="catalytic activity">
    <reaction evidence="1">
        <text>ATP + protein L-histidine = ADP + protein N-phospho-L-histidine.</text>
        <dbReference type="EC" id="2.7.13.3"/>
    </reaction>
</comment>
<evidence type="ECO:0000259" key="9">
    <source>
        <dbReference type="Pfam" id="PF02518"/>
    </source>
</evidence>
<evidence type="ECO:0000256" key="3">
    <source>
        <dbReference type="ARBA" id="ARBA00022679"/>
    </source>
</evidence>
<keyword evidence="8" id="KW-0732">Signal</keyword>
<protein>
    <recommendedName>
        <fullName evidence="2">histidine kinase</fullName>
        <ecNumber evidence="2">2.7.13.3</ecNumber>
    </recommendedName>
</protein>
<evidence type="ECO:0000256" key="8">
    <source>
        <dbReference type="SAM" id="SignalP"/>
    </source>
</evidence>
<evidence type="ECO:0000313" key="10">
    <source>
        <dbReference type="EMBL" id="RNL88243.1"/>
    </source>
</evidence>
<dbReference type="AlphaFoldDB" id="A0A3N0EK22"/>
<keyword evidence="7" id="KW-1133">Transmembrane helix</keyword>
<reference evidence="10 11" key="1">
    <citation type="submission" date="2018-10" db="EMBL/GenBank/DDBJ databases">
        <title>Sinomicrobium pectinilyticum sp. nov., a pectinase-producing bacterium isolated from alkaline and saline soil, and emended description of the genus Sinomicrobium.</title>
        <authorList>
            <person name="Cheng B."/>
            <person name="Li C."/>
            <person name="Lai Q."/>
            <person name="Du M."/>
            <person name="Shao Z."/>
            <person name="Xu P."/>
            <person name="Yang C."/>
        </authorList>
    </citation>
    <scope>NUCLEOTIDE SEQUENCE [LARGE SCALE GENOMIC DNA]</scope>
    <source>
        <strain evidence="10 11">5DNS001</strain>
    </source>
</reference>
<accession>A0A3N0EK22</accession>
<dbReference type="Proteomes" id="UP000267469">
    <property type="component" value="Unassembled WGS sequence"/>
</dbReference>
<dbReference type="InterPro" id="IPR019734">
    <property type="entry name" value="TPR_rpt"/>
</dbReference>
<evidence type="ECO:0000313" key="11">
    <source>
        <dbReference type="Proteomes" id="UP000267469"/>
    </source>
</evidence>
<dbReference type="InterPro" id="IPR011990">
    <property type="entry name" value="TPR-like_helical_dom_sf"/>
</dbReference>
<dbReference type="InterPro" id="IPR050482">
    <property type="entry name" value="Sensor_HK_TwoCompSys"/>
</dbReference>
<dbReference type="EMBL" id="RJTM01000062">
    <property type="protein sequence ID" value="RNL88243.1"/>
    <property type="molecule type" value="Genomic_DNA"/>
</dbReference>
<keyword evidence="5" id="KW-0902">Two-component regulatory system</keyword>
<feature type="repeat" description="TPR" evidence="6">
    <location>
        <begin position="117"/>
        <end position="150"/>
    </location>
</feature>
<feature type="signal peptide" evidence="8">
    <location>
        <begin position="1"/>
        <end position="25"/>
    </location>
</feature>
<dbReference type="GO" id="GO:0004673">
    <property type="term" value="F:protein histidine kinase activity"/>
    <property type="evidence" value="ECO:0007669"/>
    <property type="project" value="UniProtKB-EC"/>
</dbReference>
<keyword evidence="6" id="KW-0802">TPR repeat</keyword>
<feature type="transmembrane region" description="Helical" evidence="7">
    <location>
        <begin position="338"/>
        <end position="358"/>
    </location>
</feature>